<dbReference type="Gene3D" id="3.40.50.720">
    <property type="entry name" value="NAD(P)-binding Rossmann-like Domain"/>
    <property type="match status" value="1"/>
</dbReference>
<evidence type="ECO:0000313" key="2">
    <source>
        <dbReference type="EMBL" id="MBI1757007.1"/>
    </source>
</evidence>
<evidence type="ECO:0000313" key="3">
    <source>
        <dbReference type="Proteomes" id="UP000727962"/>
    </source>
</evidence>
<gene>
    <name evidence="2" type="ORF">HYR64_07870</name>
</gene>
<reference evidence="2" key="1">
    <citation type="submission" date="2020-07" db="EMBL/GenBank/DDBJ databases">
        <title>Huge and variable diversity of episymbiotic CPR bacteria and DPANN archaea in groundwater ecosystems.</title>
        <authorList>
            <person name="He C.Y."/>
            <person name="Keren R."/>
            <person name="Whittaker M."/>
            <person name="Farag I.F."/>
            <person name="Doudna J."/>
            <person name="Cate J.H.D."/>
            <person name="Banfield J.F."/>
        </authorList>
    </citation>
    <scope>NUCLEOTIDE SEQUENCE</scope>
    <source>
        <strain evidence="2">NC_groundwater_17_Pr7_B-0.1um_64_12</strain>
    </source>
</reference>
<comment type="caution">
    <text evidence="2">The sequence shown here is derived from an EMBL/GenBank/DDBJ whole genome shotgun (WGS) entry which is preliminary data.</text>
</comment>
<dbReference type="Pfam" id="PF01370">
    <property type="entry name" value="Epimerase"/>
    <property type="match status" value="1"/>
</dbReference>
<protein>
    <submittedName>
        <fullName evidence="2">Epimerase</fullName>
    </submittedName>
</protein>
<feature type="domain" description="NAD-dependent epimerase/dehydratase" evidence="1">
    <location>
        <begin position="3"/>
        <end position="214"/>
    </location>
</feature>
<accession>A0A931LTE8</accession>
<dbReference type="InterPro" id="IPR036291">
    <property type="entry name" value="NAD(P)-bd_dom_sf"/>
</dbReference>
<dbReference type="AlphaFoldDB" id="A0A931LTE8"/>
<dbReference type="SUPFAM" id="SSF51735">
    <property type="entry name" value="NAD(P)-binding Rossmann-fold domains"/>
    <property type="match status" value="1"/>
</dbReference>
<dbReference type="Proteomes" id="UP000727962">
    <property type="component" value="Unassembled WGS sequence"/>
</dbReference>
<name>A0A931LTE8_FIMGI</name>
<evidence type="ECO:0000259" key="1">
    <source>
        <dbReference type="Pfam" id="PF01370"/>
    </source>
</evidence>
<dbReference type="InterPro" id="IPR001509">
    <property type="entry name" value="Epimerase_deHydtase"/>
</dbReference>
<dbReference type="EMBL" id="JACOSL010000047">
    <property type="protein sequence ID" value="MBI1757007.1"/>
    <property type="molecule type" value="Genomic_DNA"/>
</dbReference>
<proteinExistence type="predicted"/>
<organism evidence="2 3">
    <name type="scientific">Fimbriimonas ginsengisoli</name>
    <dbReference type="NCBI Taxonomy" id="1005039"/>
    <lineage>
        <taxon>Bacteria</taxon>
        <taxon>Bacillati</taxon>
        <taxon>Armatimonadota</taxon>
        <taxon>Fimbriimonadia</taxon>
        <taxon>Fimbriimonadales</taxon>
        <taxon>Fimbriimonadaceae</taxon>
        <taxon>Fimbriimonas</taxon>
    </lineage>
</organism>
<sequence length="315" mass="34483">MRVLIIGGTRFVGRVIAEEAFRRGHELTIFHRGNTNQGLFPAAREVLGDREHDLHLISDQRFDAVLDTSGYVPRIVRLSCEALTSASSLYVFVSTISVYPDGTQAPKEDSPLQALADPTVEQVNANTYGGLKALCEQEVLISFANRALILRPGLIIGPWDHTDRFTYWAARAARGGRFPVPTEGGQPLQLIDARDQAAFALDQVEALRAGIVNVAAPPEPYRFDEVLRTCARVADSEIEPVFLPEAARNAPLCVDEGDYGLMHADTSLARARGLRSRPLADTVGDLLAWDRERGNPVLGTGLTSEEEEELLALRA</sequence>